<proteinExistence type="predicted"/>
<reference evidence="2" key="1">
    <citation type="submission" date="2016-10" db="EMBL/GenBank/DDBJ databases">
        <authorList>
            <person name="Varghese N."/>
            <person name="Submissions S."/>
        </authorList>
    </citation>
    <scope>NUCLEOTIDE SEQUENCE [LARGE SCALE GENOMIC DNA]</scope>
    <source>
        <strain evidence="2">LMG 2223</strain>
    </source>
</reference>
<dbReference type="Proteomes" id="UP000198600">
    <property type="component" value="Chromosome I"/>
</dbReference>
<gene>
    <name evidence="1" type="ORF">SAMN05216202_4920</name>
</gene>
<keyword evidence="1" id="KW-0808">Transferase</keyword>
<evidence type="ECO:0000313" key="2">
    <source>
        <dbReference type="Proteomes" id="UP000198600"/>
    </source>
</evidence>
<dbReference type="STRING" id="46679.SAMN05216202_4920"/>
<dbReference type="GO" id="GO:0016740">
    <property type="term" value="F:transferase activity"/>
    <property type="evidence" value="ECO:0007669"/>
    <property type="project" value="UniProtKB-KW"/>
</dbReference>
<keyword evidence="1" id="KW-0315">Glutamine amidotransferase</keyword>
<keyword evidence="2" id="KW-1185">Reference proteome</keyword>
<sequence>MYRLPSIGVTAWSKQVGLHAYHISGDSYVRAVATTARGLPLIMPSQADAFEPAIIFDGLAVTFVIGLPSRLQSKSAHRAAPIRGVARDSARLLLEECNVSANGR</sequence>
<organism evidence="1 2">
    <name type="scientific">Pseudomonas mucidolens</name>
    <dbReference type="NCBI Taxonomy" id="46679"/>
    <lineage>
        <taxon>Bacteria</taxon>
        <taxon>Pseudomonadati</taxon>
        <taxon>Pseudomonadota</taxon>
        <taxon>Gammaproteobacteria</taxon>
        <taxon>Pseudomonadales</taxon>
        <taxon>Pseudomonadaceae</taxon>
        <taxon>Pseudomonas</taxon>
    </lineage>
</organism>
<dbReference type="AlphaFoldDB" id="A0A1H2NX43"/>
<name>A0A1H2NX43_9PSED</name>
<accession>A0A1H2NX43</accession>
<evidence type="ECO:0000313" key="1">
    <source>
        <dbReference type="EMBL" id="SDV09958.1"/>
    </source>
</evidence>
<dbReference type="EMBL" id="LT629802">
    <property type="protein sequence ID" value="SDV09958.1"/>
    <property type="molecule type" value="Genomic_DNA"/>
</dbReference>
<protein>
    <submittedName>
        <fullName evidence="1">Putative glutamine amidotransferase</fullName>
    </submittedName>
</protein>